<dbReference type="EMBL" id="FNBK01000005">
    <property type="protein sequence ID" value="SDF26694.1"/>
    <property type="molecule type" value="Genomic_DNA"/>
</dbReference>
<keyword evidence="3" id="KW-0282">Flagellum</keyword>
<keyword evidence="1" id="KW-1133">Transmembrane helix</keyword>
<dbReference type="NCBIfam" id="TIGR02537">
    <property type="entry name" value="arch_flag_Nterm"/>
    <property type="match status" value="1"/>
</dbReference>
<dbReference type="InterPro" id="IPR012859">
    <property type="entry name" value="Pilin_N_archaeal"/>
</dbReference>
<feature type="transmembrane region" description="Helical" evidence="1">
    <location>
        <begin position="6"/>
        <end position="30"/>
    </location>
</feature>
<accession>A0A1G7JPF7</accession>
<organism evidence="3 4">
    <name type="scientific">Halorientalis regularis</name>
    <dbReference type="NCBI Taxonomy" id="660518"/>
    <lineage>
        <taxon>Archaea</taxon>
        <taxon>Methanobacteriati</taxon>
        <taxon>Methanobacteriota</taxon>
        <taxon>Stenosarchaea group</taxon>
        <taxon>Halobacteria</taxon>
        <taxon>Halobacteriales</taxon>
        <taxon>Haloarculaceae</taxon>
        <taxon>Halorientalis</taxon>
    </lineage>
</organism>
<dbReference type="AlphaFoldDB" id="A0A1G7JPF7"/>
<keyword evidence="3" id="KW-0966">Cell projection</keyword>
<feature type="domain" description="Archaeal Type IV pilin N-terminal" evidence="2">
    <location>
        <begin position="4"/>
        <end position="48"/>
    </location>
</feature>
<evidence type="ECO:0000313" key="3">
    <source>
        <dbReference type="EMBL" id="SDF26694.1"/>
    </source>
</evidence>
<keyword evidence="4" id="KW-1185">Reference proteome</keyword>
<keyword evidence="1" id="KW-0472">Membrane</keyword>
<sequence>MTDRAVSPVIGTVLLVAIVVLLAATGVVFFQQLASDPGEPPQIAVERAQATVDGCTVARAAVEGGSGGLAFYRQHGERVVLDDDGDGRTEAGEGVRLPPREEVTLVANRSGQIYTLAEFRGTRIDCLSVAGSAEPGIETTHGVRFDVIDRGGTGTAGNSLNEVTVTYESGAGVDASDVSADDVTAAGFDRDGDSAIDVSALSDLQSVTVSNGGRTIKFGFVGNYNVKAGDEIVVRFAGIENPVAAGTYTTTVNVNGDVTKTGSVTVG</sequence>
<keyword evidence="3" id="KW-0969">Cilium</keyword>
<dbReference type="Pfam" id="PF07790">
    <property type="entry name" value="Pilin_N"/>
    <property type="match status" value="1"/>
</dbReference>
<gene>
    <name evidence="3" type="ORF">SAMN05216218_10511</name>
</gene>
<keyword evidence="1" id="KW-0812">Transmembrane</keyword>
<proteinExistence type="predicted"/>
<dbReference type="Proteomes" id="UP000199076">
    <property type="component" value="Unassembled WGS sequence"/>
</dbReference>
<dbReference type="RefSeq" id="WP_175452812.1">
    <property type="nucleotide sequence ID" value="NZ_FNBK01000005.1"/>
</dbReference>
<protein>
    <submittedName>
        <fullName evidence="3">Flagellin N-terminal-like domain-containing protein</fullName>
    </submittedName>
</protein>
<reference evidence="4" key="1">
    <citation type="submission" date="2016-10" db="EMBL/GenBank/DDBJ databases">
        <authorList>
            <person name="Varghese N."/>
            <person name="Submissions S."/>
        </authorList>
    </citation>
    <scope>NUCLEOTIDE SEQUENCE [LARGE SCALE GENOMIC DNA]</scope>
    <source>
        <strain evidence="4">IBRC-M 10760</strain>
    </source>
</reference>
<evidence type="ECO:0000259" key="2">
    <source>
        <dbReference type="Pfam" id="PF07790"/>
    </source>
</evidence>
<dbReference type="InterPro" id="IPR013373">
    <property type="entry name" value="Flagellin/pilin_N_arc"/>
</dbReference>
<name>A0A1G7JPF7_9EURY</name>
<evidence type="ECO:0000313" key="4">
    <source>
        <dbReference type="Proteomes" id="UP000199076"/>
    </source>
</evidence>
<dbReference type="STRING" id="660518.SAMN05216218_10511"/>
<evidence type="ECO:0000256" key="1">
    <source>
        <dbReference type="SAM" id="Phobius"/>
    </source>
</evidence>